<evidence type="ECO:0000313" key="11">
    <source>
        <dbReference type="EMBL" id="KAJ9576660.1"/>
    </source>
</evidence>
<reference evidence="11" key="2">
    <citation type="submission" date="2023-05" db="EMBL/GenBank/DDBJ databases">
        <authorList>
            <person name="Fouks B."/>
        </authorList>
    </citation>
    <scope>NUCLEOTIDE SEQUENCE</scope>
    <source>
        <strain evidence="11">Stay&amp;Tobe</strain>
        <tissue evidence="11">Testes</tissue>
    </source>
</reference>
<organism evidence="11 12">
    <name type="scientific">Diploptera punctata</name>
    <name type="common">Pacific beetle cockroach</name>
    <dbReference type="NCBI Taxonomy" id="6984"/>
    <lineage>
        <taxon>Eukaryota</taxon>
        <taxon>Metazoa</taxon>
        <taxon>Ecdysozoa</taxon>
        <taxon>Arthropoda</taxon>
        <taxon>Hexapoda</taxon>
        <taxon>Insecta</taxon>
        <taxon>Pterygota</taxon>
        <taxon>Neoptera</taxon>
        <taxon>Polyneoptera</taxon>
        <taxon>Dictyoptera</taxon>
        <taxon>Blattodea</taxon>
        <taxon>Blaberoidea</taxon>
        <taxon>Blaberidae</taxon>
        <taxon>Diplopterinae</taxon>
        <taxon>Diploptera</taxon>
    </lineage>
</organism>
<dbReference type="PANTHER" id="PTHR21064:SF1">
    <property type="entry name" value="HYDROXYLYSINE KINASE"/>
    <property type="match status" value="1"/>
</dbReference>
<evidence type="ECO:0000256" key="6">
    <source>
        <dbReference type="ARBA" id="ARBA00036820"/>
    </source>
</evidence>
<sequence>TTYSKHLVYLLIYQPGELLKYVSCTNDTFWKIGKFVAEVDEIFKGIHHPAYESSYRTLWSLINISQQKECLSLIKDKVNRNLLSDVINSFEMKVIPIIESLQKGLIHNDFNEQNVIMSQTDDGSWAVSALIDFGDLHRSCYVFELAINIAHVILLSSDPITAAGHIIGGYSRVRPLQEVEFNILKECVCLRLSQLILLPMSAYQINPGNEYLMSWINAGAWDVLRLLWNIPRDELKDKWTKISLSYDIQ</sequence>
<dbReference type="InterPro" id="IPR050249">
    <property type="entry name" value="Pseudomonas-type_ThrB"/>
</dbReference>
<dbReference type="GO" id="GO:0005737">
    <property type="term" value="C:cytoplasm"/>
    <property type="evidence" value="ECO:0007669"/>
    <property type="project" value="UniProtKB-SubCell"/>
</dbReference>
<evidence type="ECO:0000256" key="7">
    <source>
        <dbReference type="ARBA" id="ARBA00037368"/>
    </source>
</evidence>
<dbReference type="Gene3D" id="3.90.1200.10">
    <property type="match status" value="1"/>
</dbReference>
<feature type="non-terminal residue" evidence="11">
    <location>
        <position position="1"/>
    </location>
</feature>
<keyword evidence="4" id="KW-0808">Transferase</keyword>
<comment type="caution">
    <text evidence="11">The sequence shown here is derived from an EMBL/GenBank/DDBJ whole genome shotgun (WGS) entry which is preliminary data.</text>
</comment>
<proteinExistence type="inferred from homology"/>
<keyword evidence="12" id="KW-1185">Reference proteome</keyword>
<comment type="subcellular location">
    <subcellularLocation>
        <location evidence="1">Cytoplasm</location>
    </subcellularLocation>
</comment>
<accession>A0AAD7ZA84</accession>
<gene>
    <name evidence="11" type="ORF">L9F63_025445</name>
</gene>
<dbReference type="InterPro" id="IPR011009">
    <property type="entry name" value="Kinase-like_dom_sf"/>
</dbReference>
<comment type="function">
    <text evidence="7">Catalyzes the GTP-dependent phosphorylation of 5-hydroxy-L-lysine.</text>
</comment>
<dbReference type="Proteomes" id="UP001233999">
    <property type="component" value="Unassembled WGS sequence"/>
</dbReference>
<feature type="domain" description="Aminoglycoside phosphotransferase" evidence="10">
    <location>
        <begin position="97"/>
        <end position="150"/>
    </location>
</feature>
<keyword evidence="5" id="KW-0418">Kinase</keyword>
<dbReference type="AlphaFoldDB" id="A0AAD7ZA84"/>
<evidence type="ECO:0000256" key="8">
    <source>
        <dbReference type="ARBA" id="ARBA00038873"/>
    </source>
</evidence>
<protein>
    <recommendedName>
        <fullName evidence="9">Hydroxylysine kinase</fullName>
        <ecNumber evidence="8">2.7.1.81</ecNumber>
    </recommendedName>
</protein>
<evidence type="ECO:0000313" key="12">
    <source>
        <dbReference type="Proteomes" id="UP001233999"/>
    </source>
</evidence>
<dbReference type="EC" id="2.7.1.81" evidence="8"/>
<name>A0AAD7ZA84_DIPPU</name>
<comment type="similarity">
    <text evidence="2">Belongs to the aminoglycoside phosphotransferase family.</text>
</comment>
<reference evidence="11" key="1">
    <citation type="journal article" date="2023" name="IScience">
        <title>Live-bearing cockroach genome reveals convergent evolutionary mechanisms linked to viviparity in insects and beyond.</title>
        <authorList>
            <person name="Fouks B."/>
            <person name="Harrison M.C."/>
            <person name="Mikhailova A.A."/>
            <person name="Marchal E."/>
            <person name="English S."/>
            <person name="Carruthers M."/>
            <person name="Jennings E.C."/>
            <person name="Chiamaka E.L."/>
            <person name="Frigard R.A."/>
            <person name="Pippel M."/>
            <person name="Attardo G.M."/>
            <person name="Benoit J.B."/>
            <person name="Bornberg-Bauer E."/>
            <person name="Tobe S.S."/>
        </authorList>
    </citation>
    <scope>NUCLEOTIDE SEQUENCE</scope>
    <source>
        <strain evidence="11">Stay&amp;Tobe</strain>
    </source>
</reference>
<dbReference type="GO" id="GO:0047992">
    <property type="term" value="F:hydroxylysine kinase activity"/>
    <property type="evidence" value="ECO:0007669"/>
    <property type="project" value="UniProtKB-EC"/>
</dbReference>
<evidence type="ECO:0000256" key="1">
    <source>
        <dbReference type="ARBA" id="ARBA00004496"/>
    </source>
</evidence>
<evidence type="ECO:0000259" key="10">
    <source>
        <dbReference type="Pfam" id="PF01636"/>
    </source>
</evidence>
<dbReference type="SUPFAM" id="SSF56112">
    <property type="entry name" value="Protein kinase-like (PK-like)"/>
    <property type="match status" value="1"/>
</dbReference>
<dbReference type="PANTHER" id="PTHR21064">
    <property type="entry name" value="AMINOGLYCOSIDE PHOSPHOTRANSFERASE DOMAIN-CONTAINING PROTEIN-RELATED"/>
    <property type="match status" value="1"/>
</dbReference>
<comment type="catalytic activity">
    <reaction evidence="6">
        <text>(5R)-5-hydroxy-L-lysine + GTP = (5R)-5-phosphooxy-L-lysine + GDP + H(+)</text>
        <dbReference type="Rhea" id="RHEA:19049"/>
        <dbReference type="ChEBI" id="CHEBI:15378"/>
        <dbReference type="ChEBI" id="CHEBI:37565"/>
        <dbReference type="ChEBI" id="CHEBI:57882"/>
        <dbReference type="ChEBI" id="CHEBI:58189"/>
        <dbReference type="ChEBI" id="CHEBI:58357"/>
        <dbReference type="EC" id="2.7.1.81"/>
    </reaction>
</comment>
<dbReference type="Pfam" id="PF01636">
    <property type="entry name" value="APH"/>
    <property type="match status" value="1"/>
</dbReference>
<evidence type="ECO:0000256" key="9">
    <source>
        <dbReference type="ARBA" id="ARBA00040505"/>
    </source>
</evidence>
<evidence type="ECO:0000256" key="5">
    <source>
        <dbReference type="ARBA" id="ARBA00022777"/>
    </source>
</evidence>
<evidence type="ECO:0000256" key="2">
    <source>
        <dbReference type="ARBA" id="ARBA00006219"/>
    </source>
</evidence>
<evidence type="ECO:0000256" key="4">
    <source>
        <dbReference type="ARBA" id="ARBA00022679"/>
    </source>
</evidence>
<dbReference type="InterPro" id="IPR002575">
    <property type="entry name" value="Aminoglycoside_PTrfase"/>
</dbReference>
<dbReference type="FunFam" id="3.90.1200.10:FF:000007">
    <property type="entry name" value="hydroxylysine kinase isoform X1"/>
    <property type="match status" value="1"/>
</dbReference>
<keyword evidence="3" id="KW-0963">Cytoplasm</keyword>
<dbReference type="EMBL" id="JASPKZ010009526">
    <property type="protein sequence ID" value="KAJ9576660.1"/>
    <property type="molecule type" value="Genomic_DNA"/>
</dbReference>
<evidence type="ECO:0000256" key="3">
    <source>
        <dbReference type="ARBA" id="ARBA00022490"/>
    </source>
</evidence>